<dbReference type="InterPro" id="IPR029058">
    <property type="entry name" value="AB_hydrolase_fold"/>
</dbReference>
<dbReference type="Pfam" id="PF00975">
    <property type="entry name" value="Thioesterase"/>
    <property type="match status" value="1"/>
</dbReference>
<dbReference type="AlphaFoldDB" id="A0A4R8S1N7"/>
<dbReference type="Proteomes" id="UP000295117">
    <property type="component" value="Unassembled WGS sequence"/>
</dbReference>
<accession>A0A4R8S1N7</accession>
<dbReference type="RefSeq" id="WP_134064360.1">
    <property type="nucleotide sequence ID" value="NZ_PECG01000003.1"/>
</dbReference>
<gene>
    <name evidence="2" type="ORF">DE4585_03674</name>
</gene>
<organism evidence="2 3">
    <name type="scientific">Mycobacteroides salmoniphilum</name>
    <dbReference type="NCBI Taxonomy" id="404941"/>
    <lineage>
        <taxon>Bacteria</taxon>
        <taxon>Bacillati</taxon>
        <taxon>Actinomycetota</taxon>
        <taxon>Actinomycetes</taxon>
        <taxon>Mycobacteriales</taxon>
        <taxon>Mycobacteriaceae</taxon>
        <taxon>Mycobacteroides</taxon>
    </lineage>
</organism>
<feature type="domain" description="Thioesterase" evidence="1">
    <location>
        <begin position="25"/>
        <end position="250"/>
    </location>
</feature>
<reference evidence="2 3" key="1">
    <citation type="journal article" date="2019" name="Sci. Rep.">
        <title>Extended insight into the Mycobacterium chelonae-abscessus complex through whole genome sequencing of Mycobacterium salmoniphilum outbreak and Mycobacterium salmoniphilum-like strains.</title>
        <authorList>
            <person name="Behra P.R.K."/>
            <person name="Das S."/>
            <person name="Pettersson B.M.F."/>
            <person name="Shirreff L."/>
            <person name="DuCote T."/>
            <person name="Jacobsson K.G."/>
            <person name="Ennis D.G."/>
            <person name="Kirsebom L.A."/>
        </authorList>
    </citation>
    <scope>NUCLEOTIDE SEQUENCE [LARGE SCALE GENOMIC DNA]</scope>
    <source>
        <strain evidence="2 3">DE 4585</strain>
    </source>
</reference>
<sequence length="264" mass="29321">MTVTQPPAPRECWWWPRAYQPSLPTVLFFPGAGANHAGEQHLVPHLAGVNFGVWRMPGRSTRSTEPSPESLRALSEECASAIIGLGCRRPVLAGKSFGGLFGYTVCQALESRDFAVGRFVPVVSGHPSLWRMDALYAKTRGHNPKQHALWRLTNDEQRGAWPPKKIADESLLEQARLHAVIDFSLGLQSISRRRIKTSITEVSAKDDEVIPKFAPPRRWAPYTKGEFTSILVTGGHYFYWSNPQALATILTHEAELALGGSYSY</sequence>
<comment type="caution">
    <text evidence="2">The sequence shown here is derived from an EMBL/GenBank/DDBJ whole genome shotgun (WGS) entry which is preliminary data.</text>
</comment>
<evidence type="ECO:0000313" key="3">
    <source>
        <dbReference type="Proteomes" id="UP000295117"/>
    </source>
</evidence>
<dbReference type="SUPFAM" id="SSF53474">
    <property type="entry name" value="alpha/beta-Hydrolases"/>
    <property type="match status" value="1"/>
</dbReference>
<evidence type="ECO:0000259" key="1">
    <source>
        <dbReference type="Pfam" id="PF00975"/>
    </source>
</evidence>
<evidence type="ECO:0000313" key="2">
    <source>
        <dbReference type="EMBL" id="TDZ79925.1"/>
    </source>
</evidence>
<name>A0A4R8S1N7_9MYCO</name>
<protein>
    <submittedName>
        <fullName evidence="2">Thioesterase domain protein</fullName>
    </submittedName>
</protein>
<dbReference type="EMBL" id="PECH01000008">
    <property type="protein sequence ID" value="TDZ79925.1"/>
    <property type="molecule type" value="Genomic_DNA"/>
</dbReference>
<dbReference type="Gene3D" id="3.40.50.1820">
    <property type="entry name" value="alpha/beta hydrolase"/>
    <property type="match status" value="1"/>
</dbReference>
<dbReference type="InterPro" id="IPR001031">
    <property type="entry name" value="Thioesterase"/>
</dbReference>
<proteinExistence type="predicted"/>